<organism evidence="1 2">
    <name type="scientific">Marasmius oreades</name>
    <name type="common">fairy-ring Marasmius</name>
    <dbReference type="NCBI Taxonomy" id="181124"/>
    <lineage>
        <taxon>Eukaryota</taxon>
        <taxon>Fungi</taxon>
        <taxon>Dikarya</taxon>
        <taxon>Basidiomycota</taxon>
        <taxon>Agaricomycotina</taxon>
        <taxon>Agaricomycetes</taxon>
        <taxon>Agaricomycetidae</taxon>
        <taxon>Agaricales</taxon>
        <taxon>Marasmiineae</taxon>
        <taxon>Marasmiaceae</taxon>
        <taxon>Marasmius</taxon>
    </lineage>
</organism>
<name>A0A9P7RZ41_9AGAR</name>
<reference evidence="1" key="1">
    <citation type="journal article" date="2021" name="Genome Biol. Evol.">
        <title>The assembled and annotated genome of the fairy-ring fungus Marasmius oreades.</title>
        <authorList>
            <person name="Hiltunen M."/>
            <person name="Ament-Velasquez S.L."/>
            <person name="Johannesson H."/>
        </authorList>
    </citation>
    <scope>NUCLEOTIDE SEQUENCE</scope>
    <source>
        <strain evidence="1">03SP1</strain>
    </source>
</reference>
<keyword evidence="2" id="KW-1185">Reference proteome</keyword>
<dbReference type="GeneID" id="66077573"/>
<dbReference type="KEGG" id="more:E1B28_008497"/>
<dbReference type="InterPro" id="IPR015943">
    <property type="entry name" value="WD40/YVTN_repeat-like_dom_sf"/>
</dbReference>
<evidence type="ECO:0000313" key="2">
    <source>
        <dbReference type="Proteomes" id="UP001049176"/>
    </source>
</evidence>
<dbReference type="PANTHER" id="PTHR13211">
    <property type="entry name" value="TELOMERASE CAJAL BODY PROTEIN 1"/>
    <property type="match status" value="1"/>
</dbReference>
<dbReference type="AlphaFoldDB" id="A0A9P7RZ41"/>
<dbReference type="RefSeq" id="XP_043008593.1">
    <property type="nucleotide sequence ID" value="XM_043153309.1"/>
</dbReference>
<proteinExistence type="predicted"/>
<dbReference type="OrthoDB" id="239865at2759"/>
<gene>
    <name evidence="1" type="ORF">E1B28_008497</name>
</gene>
<dbReference type="Proteomes" id="UP001049176">
    <property type="component" value="Chromosome 5"/>
</dbReference>
<evidence type="ECO:0000313" key="1">
    <source>
        <dbReference type="EMBL" id="KAG7092123.1"/>
    </source>
</evidence>
<dbReference type="InterPro" id="IPR051150">
    <property type="entry name" value="SWT21/TCAB1_mRNA_Telomere"/>
</dbReference>
<dbReference type="SUPFAM" id="SSF50978">
    <property type="entry name" value="WD40 repeat-like"/>
    <property type="match status" value="1"/>
</dbReference>
<sequence>MNTHVDDNAGRAAYVVSSSIQYFTTSPSSRNHTIMRFTIQLRSNSKMVGPRCISKPVRSQMLKDNYYRCPDGSLVLTQCEDRTYRMMRFSSLHLNEPSPVGDSTSSSRSTPTFLTLQQPAPIVDFLWYPTASPEIPASFCFASSVRDSPVKLLDASNGRLRASYPIIDHVERFVAPQSMAFNPYGTRLYCGFENAIEVFNVSQPGEGSRLMTTPNKQSKDGLKGIISALAFCPSYGSDYFVAGSLTPNKSNVAVFSETRGEIPVMFLGSDFRAGITQLMFNPMRPHLLYASFRRRTEILCWDLRTRVDIPWKIYSSSHRETTEDLTNQKRRFDVDISGRWLTIGGQNGVISIFDLNEPEDGIDQQYYEEPVRVFPSLAFEAHKDSITNTTFRPTSSHLLSISGSRYFSVEDVEDSNEEDDIIRFKRTRREPVVKDGSIKLWKF</sequence>
<dbReference type="EMBL" id="CM032185">
    <property type="protein sequence ID" value="KAG7092123.1"/>
    <property type="molecule type" value="Genomic_DNA"/>
</dbReference>
<comment type="caution">
    <text evidence="1">The sequence shown here is derived from an EMBL/GenBank/DDBJ whole genome shotgun (WGS) entry which is preliminary data.</text>
</comment>
<dbReference type="InterPro" id="IPR036322">
    <property type="entry name" value="WD40_repeat_dom_sf"/>
</dbReference>
<dbReference type="Gene3D" id="2.130.10.10">
    <property type="entry name" value="YVTN repeat-like/Quinoprotein amine dehydrogenase"/>
    <property type="match status" value="2"/>
</dbReference>
<protein>
    <submittedName>
        <fullName evidence="1">Uncharacterized protein</fullName>
    </submittedName>
</protein>
<accession>A0A9P7RZ41</accession>
<dbReference type="PANTHER" id="PTHR13211:SF0">
    <property type="entry name" value="TELOMERASE CAJAL BODY PROTEIN 1"/>
    <property type="match status" value="1"/>
</dbReference>